<reference evidence="3" key="1">
    <citation type="journal article" date="2019" name="Int. J. Syst. Evol. Microbiol.">
        <title>The Global Catalogue of Microorganisms (GCM) 10K type strain sequencing project: providing services to taxonomists for standard genome sequencing and annotation.</title>
        <authorList>
            <consortium name="The Broad Institute Genomics Platform"/>
            <consortium name="The Broad Institute Genome Sequencing Center for Infectious Disease"/>
            <person name="Wu L."/>
            <person name="Ma J."/>
        </authorList>
    </citation>
    <scope>NUCLEOTIDE SEQUENCE [LARGE SCALE GENOMIC DNA]</scope>
    <source>
        <strain evidence="3">JCM 17759</strain>
    </source>
</reference>
<sequence>MQEVPQSAPARSKWLATKLASHDTDALSAQLALHAMVGTSEDRDDMADQIAASVRSEHQD</sequence>
<protein>
    <submittedName>
        <fullName evidence="2">Uncharacterized protein</fullName>
    </submittedName>
</protein>
<keyword evidence="3" id="KW-1185">Reference proteome</keyword>
<comment type="caution">
    <text evidence="2">The sequence shown here is derived from an EMBL/GenBank/DDBJ whole genome shotgun (WGS) entry which is preliminary data.</text>
</comment>
<gene>
    <name evidence="2" type="ORF">GCM10023156_08590</name>
</gene>
<accession>A0ABP8MCW1</accession>
<evidence type="ECO:0000256" key="1">
    <source>
        <dbReference type="SAM" id="MobiDB-lite"/>
    </source>
</evidence>
<evidence type="ECO:0000313" key="2">
    <source>
        <dbReference type="EMBL" id="GAA4447032.1"/>
    </source>
</evidence>
<feature type="region of interest" description="Disordered" evidence="1">
    <location>
        <begin position="40"/>
        <end position="60"/>
    </location>
</feature>
<proteinExistence type="predicted"/>
<dbReference type="EMBL" id="BAABGA010000010">
    <property type="protein sequence ID" value="GAA4447032.1"/>
    <property type="molecule type" value="Genomic_DNA"/>
</dbReference>
<name>A0ABP8MCW1_9BACT</name>
<evidence type="ECO:0000313" key="3">
    <source>
        <dbReference type="Proteomes" id="UP001500840"/>
    </source>
</evidence>
<organism evidence="2 3">
    <name type="scientific">Novipirellula rosea</name>
    <dbReference type="NCBI Taxonomy" id="1031540"/>
    <lineage>
        <taxon>Bacteria</taxon>
        <taxon>Pseudomonadati</taxon>
        <taxon>Planctomycetota</taxon>
        <taxon>Planctomycetia</taxon>
        <taxon>Pirellulales</taxon>
        <taxon>Pirellulaceae</taxon>
        <taxon>Novipirellula</taxon>
    </lineage>
</organism>
<dbReference type="Proteomes" id="UP001500840">
    <property type="component" value="Unassembled WGS sequence"/>
</dbReference>